<keyword evidence="2" id="KW-1185">Reference proteome</keyword>
<proteinExistence type="predicted"/>
<name>A0A6H2H2Q4_9BACL</name>
<gene>
    <name evidence="1" type="ORF">HGI30_21900</name>
</gene>
<reference evidence="1 2" key="1">
    <citation type="submission" date="2020-04" db="EMBL/GenBank/DDBJ databases">
        <title>Novel Paenibacillus strain UniB2 isolated from commercial digestive syrup.</title>
        <authorList>
            <person name="Thorat V."/>
            <person name="Kirdat K."/>
            <person name="Tiwarekar B."/>
            <person name="Yadav A."/>
        </authorList>
    </citation>
    <scope>NUCLEOTIDE SEQUENCE [LARGE SCALE GENOMIC DNA]</scope>
    <source>
        <strain evidence="1 2">UniB2</strain>
    </source>
</reference>
<dbReference type="RefSeq" id="WP_168909444.1">
    <property type="nucleotide sequence ID" value="NZ_CP051428.1"/>
</dbReference>
<evidence type="ECO:0000313" key="1">
    <source>
        <dbReference type="EMBL" id="QJC53915.1"/>
    </source>
</evidence>
<protein>
    <submittedName>
        <fullName evidence="1">Uncharacterized protein</fullName>
    </submittedName>
</protein>
<evidence type="ECO:0000313" key="2">
    <source>
        <dbReference type="Proteomes" id="UP000502136"/>
    </source>
</evidence>
<dbReference type="AlphaFoldDB" id="A0A6H2H2Q4"/>
<dbReference type="KEGG" id="palr:HGI30_21900"/>
<dbReference type="Proteomes" id="UP000502136">
    <property type="component" value="Chromosome"/>
</dbReference>
<sequence length="50" mass="6191">MRVDLQRSLRMLYMLESPWWIHASMDEEAAAPPRRFQREMRWLAERMLQA</sequence>
<organism evidence="1 2">
    <name type="scientific">Paenibacillus albicereus</name>
    <dbReference type="NCBI Taxonomy" id="2726185"/>
    <lineage>
        <taxon>Bacteria</taxon>
        <taxon>Bacillati</taxon>
        <taxon>Bacillota</taxon>
        <taxon>Bacilli</taxon>
        <taxon>Bacillales</taxon>
        <taxon>Paenibacillaceae</taxon>
        <taxon>Paenibacillus</taxon>
    </lineage>
</organism>
<accession>A0A6H2H2Q4</accession>
<dbReference type="EMBL" id="CP051428">
    <property type="protein sequence ID" value="QJC53915.1"/>
    <property type="molecule type" value="Genomic_DNA"/>
</dbReference>